<dbReference type="PROSITE" id="PS00542">
    <property type="entry name" value="COMPLEX1_30K"/>
    <property type="match status" value="1"/>
</dbReference>
<evidence type="ECO:0000256" key="5">
    <source>
        <dbReference type="ARBA" id="ARBA00022967"/>
    </source>
</evidence>
<dbReference type="PANTHER" id="PTHR10884">
    <property type="entry name" value="NADH DEHYDROGENASE UBIQUINONE IRON-SULFUR PROTEIN 3"/>
    <property type="match status" value="1"/>
</dbReference>
<comment type="similarity">
    <text evidence="2 10">Belongs to the complex I 30 kDa subunit family.</text>
</comment>
<keyword evidence="7 11" id="KW-0175">Coiled coil</keyword>
<dbReference type="HAMAP" id="MF_01357">
    <property type="entry name" value="NDH1_NuoC"/>
    <property type="match status" value="1"/>
</dbReference>
<organism evidence="14">
    <name type="scientific">Simocephalus serrulatus</name>
    <dbReference type="NCBI Taxonomy" id="117539"/>
    <lineage>
        <taxon>Eukaryota</taxon>
        <taxon>Metazoa</taxon>
        <taxon>Ecdysozoa</taxon>
        <taxon>Arthropoda</taxon>
        <taxon>Crustacea</taxon>
        <taxon>Branchiopoda</taxon>
        <taxon>Diplostraca</taxon>
        <taxon>Cladocera</taxon>
        <taxon>Anomopoda</taxon>
        <taxon>Daphniidae</taxon>
        <taxon>Simocephalus</taxon>
    </lineage>
</organism>
<evidence type="ECO:0000256" key="1">
    <source>
        <dbReference type="ARBA" id="ARBA00004173"/>
    </source>
</evidence>
<evidence type="ECO:0000256" key="6">
    <source>
        <dbReference type="ARBA" id="ARBA00023027"/>
    </source>
</evidence>
<dbReference type="GO" id="GO:0016651">
    <property type="term" value="F:oxidoreductase activity, acting on NAD(P)H"/>
    <property type="evidence" value="ECO:0007669"/>
    <property type="project" value="InterPro"/>
</dbReference>
<dbReference type="InterPro" id="IPR037232">
    <property type="entry name" value="NADH_quin_OxRdtase_su_C/D-like"/>
</dbReference>
<dbReference type="AlphaFoldDB" id="A0A4Y7NMH6"/>
<keyword evidence="5 10" id="KW-1278">Translocase</keyword>
<feature type="coiled-coil region" evidence="11">
    <location>
        <begin position="87"/>
        <end position="149"/>
    </location>
</feature>
<name>A0A4Y7NMH6_9CRUS</name>
<evidence type="ECO:0000259" key="13">
    <source>
        <dbReference type="Pfam" id="PF21773"/>
    </source>
</evidence>
<dbReference type="FunFam" id="3.30.460.80:FF:000002">
    <property type="entry name" value="NADH dehydrogenase iron-sulfur protein 3, mitochondrial"/>
    <property type="match status" value="1"/>
</dbReference>
<dbReference type="NCBIfam" id="TIGR01961">
    <property type="entry name" value="NuoC_fam"/>
    <property type="match status" value="1"/>
</dbReference>
<keyword evidence="6 10" id="KW-0520">NAD</keyword>
<comment type="subcellular location">
    <subcellularLocation>
        <location evidence="1">Mitochondrion</location>
    </subcellularLocation>
</comment>
<evidence type="ECO:0000256" key="8">
    <source>
        <dbReference type="ARBA" id="ARBA00023075"/>
    </source>
</evidence>
<evidence type="ECO:0000256" key="10">
    <source>
        <dbReference type="RuleBase" id="RU003456"/>
    </source>
</evidence>
<feature type="domain" description="NADH:ubiquinone oxidoreductase 30kDa subunit" evidence="12">
    <location>
        <begin position="257"/>
        <end position="377"/>
    </location>
</feature>
<evidence type="ECO:0000256" key="4">
    <source>
        <dbReference type="ARBA" id="ARBA00022448"/>
    </source>
</evidence>
<gene>
    <name evidence="14" type="primary">EOG090X0BXY</name>
</gene>
<evidence type="ECO:0000313" key="14">
    <source>
        <dbReference type="EMBL" id="SVE94459.1"/>
    </source>
</evidence>
<accession>A0A4Y7NMH6</accession>
<dbReference type="InterPro" id="IPR049258">
    <property type="entry name" value="ODAD1_CC"/>
</dbReference>
<evidence type="ECO:0000259" key="12">
    <source>
        <dbReference type="Pfam" id="PF00329"/>
    </source>
</evidence>
<evidence type="ECO:0000256" key="11">
    <source>
        <dbReference type="SAM" id="Coils"/>
    </source>
</evidence>
<protein>
    <recommendedName>
        <fullName evidence="3">NADH dehydrogenase [ubiquinone] iron-sulfur protein 3, mitochondrial</fullName>
    </recommendedName>
</protein>
<dbReference type="Pfam" id="PF21773">
    <property type="entry name" value="ODAD1_CC"/>
    <property type="match status" value="1"/>
</dbReference>
<dbReference type="InterPro" id="IPR001268">
    <property type="entry name" value="NADH_UbQ_OxRdtase_30kDa_su"/>
</dbReference>
<dbReference type="Pfam" id="PF00329">
    <property type="entry name" value="Complex1_30kDa"/>
    <property type="match status" value="1"/>
</dbReference>
<dbReference type="NCBIfam" id="NF004733">
    <property type="entry name" value="PRK06074.1-5"/>
    <property type="match status" value="1"/>
</dbReference>
<dbReference type="Gene3D" id="3.30.460.80">
    <property type="entry name" value="NADH:ubiquinone oxidoreductase, 30kDa subunit"/>
    <property type="match status" value="1"/>
</dbReference>
<dbReference type="GO" id="GO:0005739">
    <property type="term" value="C:mitochondrion"/>
    <property type="evidence" value="ECO:0007669"/>
    <property type="project" value="UniProtKB-SubCell"/>
</dbReference>
<feature type="domain" description="ODAD1 central coiled coil region" evidence="13">
    <location>
        <begin position="60"/>
        <end position="181"/>
    </location>
</feature>
<keyword evidence="4 10" id="KW-0813">Transport</keyword>
<evidence type="ECO:0000256" key="2">
    <source>
        <dbReference type="ARBA" id="ARBA00007569"/>
    </source>
</evidence>
<dbReference type="PANTHER" id="PTHR10884:SF14">
    <property type="entry name" value="NADH DEHYDROGENASE [UBIQUINONE] IRON-SULFUR PROTEIN 3, MITOCHONDRIAL"/>
    <property type="match status" value="1"/>
</dbReference>
<dbReference type="GO" id="GO:0008137">
    <property type="term" value="F:NADH dehydrogenase (ubiquinone) activity"/>
    <property type="evidence" value="ECO:0007669"/>
    <property type="project" value="UniProtKB-EC"/>
</dbReference>
<evidence type="ECO:0000256" key="9">
    <source>
        <dbReference type="ARBA" id="ARBA00049551"/>
    </source>
</evidence>
<feature type="coiled-coil region" evidence="11">
    <location>
        <begin position="11"/>
        <end position="45"/>
    </location>
</feature>
<evidence type="ECO:0000256" key="3">
    <source>
        <dbReference type="ARBA" id="ARBA00020084"/>
    </source>
</evidence>
<reference evidence="14" key="1">
    <citation type="submission" date="2018-08" db="EMBL/GenBank/DDBJ databases">
        <authorList>
            <person name="Cornetti L."/>
        </authorList>
    </citation>
    <scope>NUCLEOTIDE SEQUENCE</scope>
    <source>
        <strain evidence="14">OM-SAIQ-clone2</strain>
    </source>
</reference>
<dbReference type="GO" id="GO:0016020">
    <property type="term" value="C:membrane"/>
    <property type="evidence" value="ECO:0007669"/>
    <property type="project" value="UniProtKB-ARBA"/>
</dbReference>
<dbReference type="EMBL" id="LR024840">
    <property type="protein sequence ID" value="SVE94459.1"/>
    <property type="molecule type" value="mRNA"/>
</dbReference>
<dbReference type="InterPro" id="IPR020396">
    <property type="entry name" value="NADH_UbQ_OxRdtase_CS"/>
</dbReference>
<dbReference type="SUPFAM" id="SSF143243">
    <property type="entry name" value="Nqo5-like"/>
    <property type="match status" value="1"/>
</dbReference>
<dbReference type="InterPro" id="IPR010218">
    <property type="entry name" value="NADH_DH_suC"/>
</dbReference>
<proteinExistence type="evidence at transcript level"/>
<sequence length="427" mass="50591">MKEAQKPPQAVHKLILKYHQALQQLENMRRELQFAKEELVDKDKKRLTKYRSHTIETSTKPTQDKLDQVMLQYNKILAKNVQLRLQLEEMMKVKEEFIRNLKQLQSERSQVKLAVDRLYEENTALFQQREEFRLKLNLLREKLETTRVQGQRDLREYRRLLNNDEKLNIFLEMKNQERPCLELVTRNPANILFNKNSMTSSTTCFLRYQTTESRPTVRKNDAVSTSTLMDFGLYVAECLPKYVQKVQIVTGNELEVLIAPDGIVPVLQFLKDHHQCQFASLADIGALDVPSRENRFELVYNLLSLRYNSRIRVKSYTDELTPVDSCYEVFKAADWYEREVWDMYGVFFANHPDLRRILTDYGFEGHPFRKDFPLSGFVEVRYDDEVKRVVVEPVELSQEFRKFDLSSPWETFPNFRALPPGKEPEKQ</sequence>
<comment type="catalytic activity">
    <reaction evidence="9">
        <text>a ubiquinone + NADH + 5 H(+)(in) = a ubiquinol + NAD(+) + 4 H(+)(out)</text>
        <dbReference type="Rhea" id="RHEA:29091"/>
        <dbReference type="Rhea" id="RHEA-COMP:9565"/>
        <dbReference type="Rhea" id="RHEA-COMP:9566"/>
        <dbReference type="ChEBI" id="CHEBI:15378"/>
        <dbReference type="ChEBI" id="CHEBI:16389"/>
        <dbReference type="ChEBI" id="CHEBI:17976"/>
        <dbReference type="ChEBI" id="CHEBI:57540"/>
        <dbReference type="ChEBI" id="CHEBI:57945"/>
        <dbReference type="EC" id="7.1.1.2"/>
    </reaction>
</comment>
<keyword evidence="8" id="KW-0830">Ubiquinone</keyword>
<evidence type="ECO:0000256" key="7">
    <source>
        <dbReference type="ARBA" id="ARBA00023054"/>
    </source>
</evidence>